<dbReference type="AlphaFoldDB" id="A0AAV4SWP0"/>
<feature type="region of interest" description="Disordered" evidence="1">
    <location>
        <begin position="61"/>
        <end position="81"/>
    </location>
</feature>
<feature type="compositionally biased region" description="Polar residues" evidence="1">
    <location>
        <begin position="72"/>
        <end position="81"/>
    </location>
</feature>
<sequence length="121" mass="13502">MTAATNAKLSLENAPPNNYFSHLFTKSFGASFFISVLMRAKNILSNVKAARLASALSLSNDKRHAHKHHQEVVTSQRLPSPSVEQMQQQANEVRQVASLQQREFTRDCWCSSPGQMTAMPD</sequence>
<evidence type="ECO:0000256" key="1">
    <source>
        <dbReference type="SAM" id="MobiDB-lite"/>
    </source>
</evidence>
<reference evidence="2 3" key="1">
    <citation type="submission" date="2021-06" db="EMBL/GenBank/DDBJ databases">
        <title>Caerostris darwini draft genome.</title>
        <authorList>
            <person name="Kono N."/>
            <person name="Arakawa K."/>
        </authorList>
    </citation>
    <scope>NUCLEOTIDE SEQUENCE [LARGE SCALE GENOMIC DNA]</scope>
</reference>
<dbReference type="EMBL" id="BPLQ01008495">
    <property type="protein sequence ID" value="GIY37709.1"/>
    <property type="molecule type" value="Genomic_DNA"/>
</dbReference>
<accession>A0AAV4SWP0</accession>
<gene>
    <name evidence="2" type="ORF">CDAR_421361</name>
</gene>
<name>A0AAV4SWP0_9ARAC</name>
<dbReference type="Proteomes" id="UP001054837">
    <property type="component" value="Unassembled WGS sequence"/>
</dbReference>
<keyword evidence="3" id="KW-1185">Reference proteome</keyword>
<protein>
    <submittedName>
        <fullName evidence="2">Uncharacterized protein</fullName>
    </submittedName>
</protein>
<comment type="caution">
    <text evidence="2">The sequence shown here is derived from an EMBL/GenBank/DDBJ whole genome shotgun (WGS) entry which is preliminary data.</text>
</comment>
<proteinExistence type="predicted"/>
<evidence type="ECO:0000313" key="3">
    <source>
        <dbReference type="Proteomes" id="UP001054837"/>
    </source>
</evidence>
<evidence type="ECO:0000313" key="2">
    <source>
        <dbReference type="EMBL" id="GIY37709.1"/>
    </source>
</evidence>
<organism evidence="2 3">
    <name type="scientific">Caerostris darwini</name>
    <dbReference type="NCBI Taxonomy" id="1538125"/>
    <lineage>
        <taxon>Eukaryota</taxon>
        <taxon>Metazoa</taxon>
        <taxon>Ecdysozoa</taxon>
        <taxon>Arthropoda</taxon>
        <taxon>Chelicerata</taxon>
        <taxon>Arachnida</taxon>
        <taxon>Araneae</taxon>
        <taxon>Araneomorphae</taxon>
        <taxon>Entelegynae</taxon>
        <taxon>Araneoidea</taxon>
        <taxon>Araneidae</taxon>
        <taxon>Caerostris</taxon>
    </lineage>
</organism>